<reference evidence="2 3" key="1">
    <citation type="journal article" date="2022" name="Nat. Ecol. Evol.">
        <title>A masculinizing supergene underlies an exaggerated male reproductive morph in a spider.</title>
        <authorList>
            <person name="Hendrickx F."/>
            <person name="De Corte Z."/>
            <person name="Sonet G."/>
            <person name="Van Belleghem S.M."/>
            <person name="Kostlbacher S."/>
            <person name="Vangestel C."/>
        </authorList>
    </citation>
    <scope>NUCLEOTIDE SEQUENCE [LARGE SCALE GENOMIC DNA]</scope>
    <source>
        <strain evidence="2">W744_W776</strain>
    </source>
</reference>
<protein>
    <submittedName>
        <fullName evidence="2">Uncharacterized protein</fullName>
    </submittedName>
</protein>
<keyword evidence="3" id="KW-1185">Reference proteome</keyword>
<dbReference type="EMBL" id="JAFNEN010000960">
    <property type="protein sequence ID" value="KAG8175702.1"/>
    <property type="molecule type" value="Genomic_DNA"/>
</dbReference>
<accession>A0AAV6TUM9</accession>
<dbReference type="Proteomes" id="UP000827092">
    <property type="component" value="Unassembled WGS sequence"/>
</dbReference>
<gene>
    <name evidence="2" type="ORF">JTE90_002861</name>
</gene>
<sequence length="143" mass="16554">MQIFDFQDFNKRQHTDQNIPVPLVFDSQDHNRPQGTRKNPRRPSIFDYQEHTRSYYTGHGVGKPPIIGSQDYSRSQQTGQGRLNLSQKKTKQCNAGFGKKSSVLSNFNIPQENITPLDRGRKSQSNFNIGNLFLKIRNLRFKD</sequence>
<organism evidence="2 3">
    <name type="scientific">Oedothorax gibbosus</name>
    <dbReference type="NCBI Taxonomy" id="931172"/>
    <lineage>
        <taxon>Eukaryota</taxon>
        <taxon>Metazoa</taxon>
        <taxon>Ecdysozoa</taxon>
        <taxon>Arthropoda</taxon>
        <taxon>Chelicerata</taxon>
        <taxon>Arachnida</taxon>
        <taxon>Araneae</taxon>
        <taxon>Araneomorphae</taxon>
        <taxon>Entelegynae</taxon>
        <taxon>Araneoidea</taxon>
        <taxon>Linyphiidae</taxon>
        <taxon>Erigoninae</taxon>
        <taxon>Oedothorax</taxon>
    </lineage>
</organism>
<feature type="region of interest" description="Disordered" evidence="1">
    <location>
        <begin position="15"/>
        <end position="92"/>
    </location>
</feature>
<name>A0AAV6TUM9_9ARAC</name>
<evidence type="ECO:0000313" key="2">
    <source>
        <dbReference type="EMBL" id="KAG8175702.1"/>
    </source>
</evidence>
<proteinExistence type="predicted"/>
<evidence type="ECO:0000256" key="1">
    <source>
        <dbReference type="SAM" id="MobiDB-lite"/>
    </source>
</evidence>
<comment type="caution">
    <text evidence="2">The sequence shown here is derived from an EMBL/GenBank/DDBJ whole genome shotgun (WGS) entry which is preliminary data.</text>
</comment>
<feature type="compositionally biased region" description="Polar residues" evidence="1">
    <location>
        <begin position="70"/>
        <end position="87"/>
    </location>
</feature>
<evidence type="ECO:0000313" key="3">
    <source>
        <dbReference type="Proteomes" id="UP000827092"/>
    </source>
</evidence>
<dbReference type="AlphaFoldDB" id="A0AAV6TUM9"/>